<proteinExistence type="predicted"/>
<dbReference type="EMBL" id="HACG01023387">
    <property type="protein sequence ID" value="CEK70252.1"/>
    <property type="molecule type" value="Transcribed_RNA"/>
</dbReference>
<feature type="non-terminal residue" evidence="2">
    <location>
        <position position="1"/>
    </location>
</feature>
<dbReference type="AlphaFoldDB" id="A0A0B6ZPC7"/>
<protein>
    <submittedName>
        <fullName evidence="2">Uncharacterized protein</fullName>
    </submittedName>
</protein>
<feature type="compositionally biased region" description="Polar residues" evidence="1">
    <location>
        <begin position="69"/>
        <end position="84"/>
    </location>
</feature>
<name>A0A0B6ZPC7_9EUPU</name>
<accession>A0A0B6ZPC7</accession>
<sequence length="150" mass="16352">GKNSNNNNNIDVKSINEKSKPGNNINASMNKLSKPIPSLTSIPEVHTSPQHSSAPNLQFKLDCTDKRSQSSSVNSPEDNYMTQDTSEPVYEEVGIELGSPSSVKSSMPNLSLNGLTVDCGDNTDYSYPIIKHSSDTDMHFSPFKFSANHC</sequence>
<gene>
    <name evidence="2" type="primary">ORF73433</name>
</gene>
<feature type="region of interest" description="Disordered" evidence="1">
    <location>
        <begin position="1"/>
        <end position="84"/>
    </location>
</feature>
<reference evidence="2" key="1">
    <citation type="submission" date="2014-12" db="EMBL/GenBank/DDBJ databases">
        <title>Insight into the proteome of Arion vulgaris.</title>
        <authorList>
            <person name="Aradska J."/>
            <person name="Bulat T."/>
            <person name="Smidak R."/>
            <person name="Sarate P."/>
            <person name="Gangsoo J."/>
            <person name="Sialana F."/>
            <person name="Bilban M."/>
            <person name="Lubec G."/>
        </authorList>
    </citation>
    <scope>NUCLEOTIDE SEQUENCE</scope>
    <source>
        <tissue evidence="2">Skin</tissue>
    </source>
</reference>
<feature type="compositionally biased region" description="Polar residues" evidence="1">
    <location>
        <begin position="21"/>
        <end position="31"/>
    </location>
</feature>
<feature type="compositionally biased region" description="Polar residues" evidence="1">
    <location>
        <begin position="47"/>
        <end position="56"/>
    </location>
</feature>
<evidence type="ECO:0000256" key="1">
    <source>
        <dbReference type="SAM" id="MobiDB-lite"/>
    </source>
</evidence>
<evidence type="ECO:0000313" key="2">
    <source>
        <dbReference type="EMBL" id="CEK70252.1"/>
    </source>
</evidence>
<organism evidence="2">
    <name type="scientific">Arion vulgaris</name>
    <dbReference type="NCBI Taxonomy" id="1028688"/>
    <lineage>
        <taxon>Eukaryota</taxon>
        <taxon>Metazoa</taxon>
        <taxon>Spiralia</taxon>
        <taxon>Lophotrochozoa</taxon>
        <taxon>Mollusca</taxon>
        <taxon>Gastropoda</taxon>
        <taxon>Heterobranchia</taxon>
        <taxon>Euthyneura</taxon>
        <taxon>Panpulmonata</taxon>
        <taxon>Eupulmonata</taxon>
        <taxon>Stylommatophora</taxon>
        <taxon>Helicina</taxon>
        <taxon>Arionoidea</taxon>
        <taxon>Arionidae</taxon>
        <taxon>Arion</taxon>
    </lineage>
</organism>